<name>A0A1I7WPC2_HETBA</name>
<accession>A0A1I7WPC2</accession>
<evidence type="ECO:0000256" key="1">
    <source>
        <dbReference type="SAM" id="MobiDB-lite"/>
    </source>
</evidence>
<keyword evidence="2" id="KW-1185">Reference proteome</keyword>
<sequence>MKPAHSFTTNTPPPQHSFGTSQRTGFGKVRGNMGHDGSSISHTTNGQLVNEVAAALEQQTISRHNTYISHGHTTLTI</sequence>
<dbReference type="AlphaFoldDB" id="A0A1I7WPC2"/>
<evidence type="ECO:0000313" key="2">
    <source>
        <dbReference type="Proteomes" id="UP000095283"/>
    </source>
</evidence>
<organism evidence="2 3">
    <name type="scientific">Heterorhabditis bacteriophora</name>
    <name type="common">Entomopathogenic nematode worm</name>
    <dbReference type="NCBI Taxonomy" id="37862"/>
    <lineage>
        <taxon>Eukaryota</taxon>
        <taxon>Metazoa</taxon>
        <taxon>Ecdysozoa</taxon>
        <taxon>Nematoda</taxon>
        <taxon>Chromadorea</taxon>
        <taxon>Rhabditida</taxon>
        <taxon>Rhabditina</taxon>
        <taxon>Rhabditomorpha</taxon>
        <taxon>Strongyloidea</taxon>
        <taxon>Heterorhabditidae</taxon>
        <taxon>Heterorhabditis</taxon>
    </lineage>
</organism>
<dbReference type="Proteomes" id="UP000095283">
    <property type="component" value="Unplaced"/>
</dbReference>
<evidence type="ECO:0000313" key="3">
    <source>
        <dbReference type="WBParaSite" id="Hba_06991"/>
    </source>
</evidence>
<dbReference type="WBParaSite" id="Hba_06991">
    <property type="protein sequence ID" value="Hba_06991"/>
    <property type="gene ID" value="Hba_06991"/>
</dbReference>
<reference evidence="3" key="1">
    <citation type="submission" date="2016-11" db="UniProtKB">
        <authorList>
            <consortium name="WormBaseParasite"/>
        </authorList>
    </citation>
    <scope>IDENTIFICATION</scope>
</reference>
<protein>
    <submittedName>
        <fullName evidence="3">Uncharacterized protein</fullName>
    </submittedName>
</protein>
<feature type="compositionally biased region" description="Polar residues" evidence="1">
    <location>
        <begin position="1"/>
        <end position="10"/>
    </location>
</feature>
<feature type="region of interest" description="Disordered" evidence="1">
    <location>
        <begin position="1"/>
        <end position="45"/>
    </location>
</feature>
<proteinExistence type="predicted"/>